<name>A0A6N0NT27_9CREN</name>
<protein>
    <submittedName>
        <fullName evidence="1">DUF3211 domain-containing protein</fullName>
    </submittedName>
</protein>
<dbReference type="RefSeq" id="WP_174628494.1">
    <property type="nucleotide sequence ID" value="NZ_CP049074.1"/>
</dbReference>
<reference evidence="1 2" key="1">
    <citation type="submission" date="2020-02" db="EMBL/GenBank/DDBJ databases">
        <title>Comparative genome analysis reveals the metabolism and evolution of the thermophilic archaeal genus Metallosphaera.</title>
        <authorList>
            <person name="Jiang C."/>
        </authorList>
    </citation>
    <scope>NUCLEOTIDE SEQUENCE [LARGE SCALE GENOMIC DNA]</scope>
    <source>
        <strain evidence="1 2">Ric-A</strain>
    </source>
</reference>
<dbReference type="OrthoDB" id="34680at2157"/>
<dbReference type="Proteomes" id="UP000509301">
    <property type="component" value="Chromosome"/>
</dbReference>
<keyword evidence="2" id="KW-1185">Reference proteome</keyword>
<dbReference type="InterPro" id="IPR023393">
    <property type="entry name" value="START-like_dom_sf"/>
</dbReference>
<dbReference type="EMBL" id="CP049074">
    <property type="protein sequence ID" value="QKQ99008.1"/>
    <property type="molecule type" value="Genomic_DNA"/>
</dbReference>
<dbReference type="AlphaFoldDB" id="A0A6N0NT27"/>
<organism evidence="1 2">
    <name type="scientific">Metallosphaera tengchongensis</name>
    <dbReference type="NCBI Taxonomy" id="1532350"/>
    <lineage>
        <taxon>Archaea</taxon>
        <taxon>Thermoproteota</taxon>
        <taxon>Thermoprotei</taxon>
        <taxon>Sulfolobales</taxon>
        <taxon>Sulfolobaceae</taxon>
        <taxon>Metallosphaera</taxon>
    </lineage>
</organism>
<evidence type="ECO:0000313" key="1">
    <source>
        <dbReference type="EMBL" id="QKQ99008.1"/>
    </source>
</evidence>
<accession>A0A6N0NT27</accession>
<dbReference type="GeneID" id="55640302"/>
<evidence type="ECO:0000313" key="2">
    <source>
        <dbReference type="Proteomes" id="UP000509301"/>
    </source>
</evidence>
<dbReference type="InterPro" id="IPR021578">
    <property type="entry name" value="STK_08120-like"/>
</dbReference>
<gene>
    <name evidence="1" type="ORF">GWK48_00115</name>
</gene>
<sequence length="134" mass="15141">MLIQREAKVSHEIGPVHTILSDPAFVIPRVLPPVKVIEVTGNSFKGSGQHFVYLFGISGTVYRGVDITYVFSIKGNGTGNGRIVISPGSLLKFTLEYEGYMERNLRLFSASKWVDNFLKNLDEDIRIERIRRKI</sequence>
<proteinExistence type="predicted"/>
<dbReference type="KEGG" id="mten:GWK48_00115"/>
<dbReference type="Gene3D" id="3.30.530.20">
    <property type="match status" value="1"/>
</dbReference>
<dbReference type="Pfam" id="PF11485">
    <property type="entry name" value="STK_08120-like"/>
    <property type="match status" value="1"/>
</dbReference>